<proteinExistence type="predicted"/>
<dbReference type="Proteomes" id="UP000240883">
    <property type="component" value="Unassembled WGS sequence"/>
</dbReference>
<evidence type="ECO:0000259" key="2">
    <source>
        <dbReference type="SMART" id="SM00343"/>
    </source>
</evidence>
<evidence type="ECO:0000313" key="4">
    <source>
        <dbReference type="Proteomes" id="UP000240883"/>
    </source>
</evidence>
<dbReference type="Gene3D" id="4.10.60.10">
    <property type="entry name" value="Zinc finger, CCHC-type"/>
    <property type="match status" value="1"/>
</dbReference>
<dbReference type="SMART" id="SM00343">
    <property type="entry name" value="ZnF_C2HC"/>
    <property type="match status" value="2"/>
</dbReference>
<dbReference type="InterPro" id="IPR001878">
    <property type="entry name" value="Znf_CCHC"/>
</dbReference>
<evidence type="ECO:0000313" key="3">
    <source>
        <dbReference type="EMBL" id="PSN70094.1"/>
    </source>
</evidence>
<name>A0A2T2NXE9_CORCC</name>
<dbReference type="GO" id="GO:0008270">
    <property type="term" value="F:zinc ion binding"/>
    <property type="evidence" value="ECO:0007669"/>
    <property type="project" value="InterPro"/>
</dbReference>
<protein>
    <recommendedName>
        <fullName evidence="2">CCHC-type domain-containing protein</fullName>
    </recommendedName>
</protein>
<dbReference type="AlphaFoldDB" id="A0A2T2NXE9"/>
<organism evidence="3 4">
    <name type="scientific">Corynespora cassiicola Philippines</name>
    <dbReference type="NCBI Taxonomy" id="1448308"/>
    <lineage>
        <taxon>Eukaryota</taxon>
        <taxon>Fungi</taxon>
        <taxon>Dikarya</taxon>
        <taxon>Ascomycota</taxon>
        <taxon>Pezizomycotina</taxon>
        <taxon>Dothideomycetes</taxon>
        <taxon>Pleosporomycetidae</taxon>
        <taxon>Pleosporales</taxon>
        <taxon>Corynesporascaceae</taxon>
        <taxon>Corynespora</taxon>
    </lineage>
</organism>
<feature type="region of interest" description="Disordered" evidence="1">
    <location>
        <begin position="37"/>
        <end position="60"/>
    </location>
</feature>
<feature type="domain" description="CCHC-type" evidence="2">
    <location>
        <begin position="80"/>
        <end position="96"/>
    </location>
</feature>
<dbReference type="InterPro" id="IPR036875">
    <property type="entry name" value="Znf_CCHC_sf"/>
</dbReference>
<keyword evidence="4" id="KW-1185">Reference proteome</keyword>
<sequence length="143" mass="15720">MDEANAARRAAGLPMLFVADKEKAFHAAWTARKRQAGVEGAPSGSYDGPVLQATPKSGKKRQSCCNCRKGEHKATECTEPCRNCNSADHQVFECPRNRTSRPVILLFAAISCSRSADPVHHIQSFRWRGIKDGHIGCILLTRT</sequence>
<evidence type="ECO:0000256" key="1">
    <source>
        <dbReference type="SAM" id="MobiDB-lite"/>
    </source>
</evidence>
<dbReference type="EMBL" id="KZ678132">
    <property type="protein sequence ID" value="PSN70094.1"/>
    <property type="molecule type" value="Genomic_DNA"/>
</dbReference>
<reference evidence="3 4" key="1">
    <citation type="journal article" date="2018" name="Front. Microbiol.">
        <title>Genome-Wide Analysis of Corynespora cassiicola Leaf Fall Disease Putative Effectors.</title>
        <authorList>
            <person name="Lopez D."/>
            <person name="Ribeiro S."/>
            <person name="Label P."/>
            <person name="Fumanal B."/>
            <person name="Venisse J.S."/>
            <person name="Kohler A."/>
            <person name="de Oliveira R.R."/>
            <person name="Labutti K."/>
            <person name="Lipzen A."/>
            <person name="Lail K."/>
            <person name="Bauer D."/>
            <person name="Ohm R.A."/>
            <person name="Barry K.W."/>
            <person name="Spatafora J."/>
            <person name="Grigoriev I.V."/>
            <person name="Martin F.M."/>
            <person name="Pujade-Renaud V."/>
        </authorList>
    </citation>
    <scope>NUCLEOTIDE SEQUENCE [LARGE SCALE GENOMIC DNA]</scope>
    <source>
        <strain evidence="3 4">Philippines</strain>
    </source>
</reference>
<dbReference type="SUPFAM" id="SSF57756">
    <property type="entry name" value="Retrovirus zinc finger-like domains"/>
    <property type="match status" value="1"/>
</dbReference>
<accession>A0A2T2NXE9</accession>
<gene>
    <name evidence="3" type="ORF">BS50DRAFT_304981</name>
</gene>
<dbReference type="GO" id="GO:0003676">
    <property type="term" value="F:nucleic acid binding"/>
    <property type="evidence" value="ECO:0007669"/>
    <property type="project" value="InterPro"/>
</dbReference>
<feature type="domain" description="CCHC-type" evidence="2">
    <location>
        <begin position="63"/>
        <end position="79"/>
    </location>
</feature>